<evidence type="ECO:0000313" key="1">
    <source>
        <dbReference type="EMBL" id="KER25106.1"/>
    </source>
</evidence>
<accession>A0A074ZCV3</accession>
<dbReference type="RefSeq" id="XP_009171161.1">
    <property type="nucleotide sequence ID" value="XM_009172897.1"/>
</dbReference>
<dbReference type="CTD" id="20321572"/>
<dbReference type="OrthoDB" id="5584001at2759"/>
<sequence length="219" mass="24720">MKLDATDESAYKAWKGLADVCEFQLTTYDLPSSQAGAPAKLVVRKCQINSYRLLDKGAKLSYASCLQKLNIHLLLERVFLNAPGYSLTNTQLQANATERLRKFRNRSHFSRDAKRIYEKTYYSRASHQKVHGLNSTSASRLSLSRIGQPGSISAFLLVAWQHDKKLSENNAIDHTSKASVTSIHYVEKSKVQQKNVKAVFDLRTLKGQVSIPLSYLDKR</sequence>
<reference evidence="1 2" key="1">
    <citation type="submission" date="2013-11" db="EMBL/GenBank/DDBJ databases">
        <title>Opisthorchis viverrini - life in the bile duct.</title>
        <authorList>
            <person name="Young N.D."/>
            <person name="Nagarajan N."/>
            <person name="Lin S.J."/>
            <person name="Korhonen P.K."/>
            <person name="Jex A.R."/>
            <person name="Hall R.S."/>
            <person name="Safavi-Hemami H."/>
            <person name="Kaewkong W."/>
            <person name="Bertrand D."/>
            <person name="Gao S."/>
            <person name="Seet Q."/>
            <person name="Wongkham S."/>
            <person name="Teh B.T."/>
            <person name="Wongkham C."/>
            <person name="Intapan P.M."/>
            <person name="Maleewong W."/>
            <person name="Yang X."/>
            <person name="Hu M."/>
            <person name="Wang Z."/>
            <person name="Hofmann A."/>
            <person name="Sternberg P.W."/>
            <person name="Tan P."/>
            <person name="Wang J."/>
            <person name="Gasser R.B."/>
        </authorList>
    </citation>
    <scope>NUCLEOTIDE SEQUENCE [LARGE SCALE GENOMIC DNA]</scope>
</reference>
<gene>
    <name evidence="1" type="ORF">T265_07393</name>
</gene>
<evidence type="ECO:0000313" key="2">
    <source>
        <dbReference type="Proteomes" id="UP000054324"/>
    </source>
</evidence>
<dbReference type="GeneID" id="20321572"/>
<dbReference type="KEGG" id="ovi:T265_07393"/>
<proteinExistence type="predicted"/>
<dbReference type="Proteomes" id="UP000054324">
    <property type="component" value="Unassembled WGS sequence"/>
</dbReference>
<dbReference type="AlphaFoldDB" id="A0A074ZCV3"/>
<dbReference type="EMBL" id="KL596787">
    <property type="protein sequence ID" value="KER25106.1"/>
    <property type="molecule type" value="Genomic_DNA"/>
</dbReference>
<protein>
    <submittedName>
        <fullName evidence="1">Uncharacterized protein</fullName>
    </submittedName>
</protein>
<name>A0A074ZCV3_OPIVI</name>
<organism evidence="1 2">
    <name type="scientific">Opisthorchis viverrini</name>
    <name type="common">Southeast Asian liver fluke</name>
    <dbReference type="NCBI Taxonomy" id="6198"/>
    <lineage>
        <taxon>Eukaryota</taxon>
        <taxon>Metazoa</taxon>
        <taxon>Spiralia</taxon>
        <taxon>Lophotrochozoa</taxon>
        <taxon>Platyhelminthes</taxon>
        <taxon>Trematoda</taxon>
        <taxon>Digenea</taxon>
        <taxon>Opisthorchiida</taxon>
        <taxon>Opisthorchiata</taxon>
        <taxon>Opisthorchiidae</taxon>
        <taxon>Opisthorchis</taxon>
    </lineage>
</organism>
<keyword evidence="2" id="KW-1185">Reference proteome</keyword>